<sequence length="79" mass="8780">MTGPLVRVILPSRSSVAISLLVSILEMESVFLIGFHMRKGRRARDLGDRPLLRVWCSGSIHHQWTSCSKCNETSNSLAA</sequence>
<keyword evidence="3" id="KW-1185">Reference proteome</keyword>
<evidence type="ECO:0000256" key="1">
    <source>
        <dbReference type="SAM" id="Phobius"/>
    </source>
</evidence>
<keyword evidence="1" id="KW-1133">Transmembrane helix</keyword>
<feature type="transmembrane region" description="Helical" evidence="1">
    <location>
        <begin position="16"/>
        <end position="35"/>
    </location>
</feature>
<dbReference type="GeneID" id="63773740"/>
<comment type="caution">
    <text evidence="2">The sequence shown here is derived from an EMBL/GenBank/DDBJ whole genome shotgun (WGS) entry which is preliminary data.</text>
</comment>
<evidence type="ECO:0000313" key="3">
    <source>
        <dbReference type="Proteomes" id="UP000193689"/>
    </source>
</evidence>
<dbReference type="AlphaFoldDB" id="A0A1Y2DRK6"/>
<gene>
    <name evidence="2" type="ORF">BCR38DRAFT_38843</name>
</gene>
<dbReference type="RefSeq" id="XP_040713803.1">
    <property type="nucleotide sequence ID" value="XM_040857528.1"/>
</dbReference>
<proteinExistence type="predicted"/>
<keyword evidence="1" id="KW-0812">Transmembrane</keyword>
<keyword evidence="1" id="KW-0472">Membrane</keyword>
<reference evidence="2 3" key="1">
    <citation type="submission" date="2016-07" db="EMBL/GenBank/DDBJ databases">
        <title>Pervasive Adenine N6-methylation of Active Genes in Fungi.</title>
        <authorList>
            <consortium name="DOE Joint Genome Institute"/>
            <person name="Mondo S.J."/>
            <person name="Dannebaum R.O."/>
            <person name="Kuo R.C."/>
            <person name="Labutti K."/>
            <person name="Haridas S."/>
            <person name="Kuo A."/>
            <person name="Salamov A."/>
            <person name="Ahrendt S.R."/>
            <person name="Lipzen A."/>
            <person name="Sullivan W."/>
            <person name="Andreopoulos W.B."/>
            <person name="Clum A."/>
            <person name="Lindquist E."/>
            <person name="Daum C."/>
            <person name="Ramamoorthy G.K."/>
            <person name="Gryganskyi A."/>
            <person name="Culley D."/>
            <person name="Magnuson J.K."/>
            <person name="James T.Y."/>
            <person name="O'Malley M.A."/>
            <person name="Stajich J.E."/>
            <person name="Spatafora J.W."/>
            <person name="Visel A."/>
            <person name="Grigoriev I.V."/>
        </authorList>
    </citation>
    <scope>NUCLEOTIDE SEQUENCE [LARGE SCALE GENOMIC DNA]</scope>
    <source>
        <strain evidence="2 3">CBS 129021</strain>
    </source>
</reference>
<dbReference type="Proteomes" id="UP000193689">
    <property type="component" value="Unassembled WGS sequence"/>
</dbReference>
<accession>A0A1Y2DRK6</accession>
<organism evidence="2 3">
    <name type="scientific">Pseudomassariella vexata</name>
    <dbReference type="NCBI Taxonomy" id="1141098"/>
    <lineage>
        <taxon>Eukaryota</taxon>
        <taxon>Fungi</taxon>
        <taxon>Dikarya</taxon>
        <taxon>Ascomycota</taxon>
        <taxon>Pezizomycotina</taxon>
        <taxon>Sordariomycetes</taxon>
        <taxon>Xylariomycetidae</taxon>
        <taxon>Amphisphaeriales</taxon>
        <taxon>Pseudomassariaceae</taxon>
        <taxon>Pseudomassariella</taxon>
    </lineage>
</organism>
<protein>
    <submittedName>
        <fullName evidence="2">Uncharacterized protein</fullName>
    </submittedName>
</protein>
<evidence type="ECO:0000313" key="2">
    <source>
        <dbReference type="EMBL" id="ORY61726.1"/>
    </source>
</evidence>
<dbReference type="EMBL" id="MCFJ01000010">
    <property type="protein sequence ID" value="ORY61726.1"/>
    <property type="molecule type" value="Genomic_DNA"/>
</dbReference>
<name>A0A1Y2DRK6_9PEZI</name>
<dbReference type="InParanoid" id="A0A1Y2DRK6"/>